<reference evidence="2" key="1">
    <citation type="journal article" date="2019" name="Sci. Rep.">
        <title>Draft genome of Tanacetum cinerariifolium, the natural source of mosquito coil.</title>
        <authorList>
            <person name="Yamashiro T."/>
            <person name="Shiraishi A."/>
            <person name="Satake H."/>
            <person name="Nakayama K."/>
        </authorList>
    </citation>
    <scope>NUCLEOTIDE SEQUENCE</scope>
</reference>
<feature type="region of interest" description="Disordered" evidence="1">
    <location>
        <begin position="22"/>
        <end position="46"/>
    </location>
</feature>
<protein>
    <submittedName>
        <fullName evidence="2">Uncharacterized protein</fullName>
    </submittedName>
</protein>
<feature type="compositionally biased region" description="Basic and acidic residues" evidence="1">
    <location>
        <begin position="25"/>
        <end position="35"/>
    </location>
</feature>
<dbReference type="AlphaFoldDB" id="A0A699RKU0"/>
<proteinExistence type="predicted"/>
<name>A0A699RKU0_TANCI</name>
<gene>
    <name evidence="2" type="ORF">Tci_858236</name>
</gene>
<dbReference type="EMBL" id="BKCJ011104249">
    <property type="protein sequence ID" value="GFC86266.1"/>
    <property type="molecule type" value="Genomic_DNA"/>
</dbReference>
<organism evidence="2">
    <name type="scientific">Tanacetum cinerariifolium</name>
    <name type="common">Dalmatian daisy</name>
    <name type="synonym">Chrysanthemum cinerariifolium</name>
    <dbReference type="NCBI Taxonomy" id="118510"/>
    <lineage>
        <taxon>Eukaryota</taxon>
        <taxon>Viridiplantae</taxon>
        <taxon>Streptophyta</taxon>
        <taxon>Embryophyta</taxon>
        <taxon>Tracheophyta</taxon>
        <taxon>Spermatophyta</taxon>
        <taxon>Magnoliopsida</taxon>
        <taxon>eudicotyledons</taxon>
        <taxon>Gunneridae</taxon>
        <taxon>Pentapetalae</taxon>
        <taxon>asterids</taxon>
        <taxon>campanulids</taxon>
        <taxon>Asterales</taxon>
        <taxon>Asteraceae</taxon>
        <taxon>Asteroideae</taxon>
        <taxon>Anthemideae</taxon>
        <taxon>Anthemidinae</taxon>
        <taxon>Tanacetum</taxon>
    </lineage>
</organism>
<accession>A0A699RKU0</accession>
<comment type="caution">
    <text evidence="2">The sequence shown here is derived from an EMBL/GenBank/DDBJ whole genome shotgun (WGS) entry which is preliminary data.</text>
</comment>
<evidence type="ECO:0000256" key="1">
    <source>
        <dbReference type="SAM" id="MobiDB-lite"/>
    </source>
</evidence>
<sequence length="99" mass="11623">MEAEHAQEYFVLPLWSSYTSTVKSSEVKNGDEKPNGDTSSKTNKEIVDREDQVFLEELERIKRQEKEADDASRFSWVFFLRTKDETSGILKDFIRQIEN</sequence>
<evidence type="ECO:0000313" key="2">
    <source>
        <dbReference type="EMBL" id="GFC86266.1"/>
    </source>
</evidence>